<feature type="transmembrane region" description="Helical" evidence="2">
    <location>
        <begin position="21"/>
        <end position="43"/>
    </location>
</feature>
<dbReference type="RefSeq" id="WP_011395225.1">
    <property type="nucleotide sequence ID" value="NC_007645.1"/>
</dbReference>
<dbReference type="KEGG" id="hch:HCH_01284"/>
<dbReference type="Pfam" id="PF13511">
    <property type="entry name" value="DUF4124"/>
    <property type="match status" value="1"/>
</dbReference>
<evidence type="ECO:0000256" key="2">
    <source>
        <dbReference type="SAM" id="Phobius"/>
    </source>
</evidence>
<dbReference type="Proteomes" id="UP000000238">
    <property type="component" value="Chromosome"/>
</dbReference>
<proteinExistence type="predicted"/>
<dbReference type="InterPro" id="IPR025392">
    <property type="entry name" value="DUF4124"/>
</dbReference>
<feature type="compositionally biased region" description="Polar residues" evidence="1">
    <location>
        <begin position="103"/>
        <end position="117"/>
    </location>
</feature>
<gene>
    <name evidence="4" type="ordered locus">HCH_01284</name>
</gene>
<accession>Q2SMH2</accession>
<evidence type="ECO:0000256" key="1">
    <source>
        <dbReference type="SAM" id="MobiDB-lite"/>
    </source>
</evidence>
<name>Q2SMH2_HAHCH</name>
<dbReference type="HOGENOM" id="CLU_833582_0_0_6"/>
<keyword evidence="2" id="KW-1133">Transmembrane helix</keyword>
<feature type="region of interest" description="Disordered" evidence="1">
    <location>
        <begin position="88"/>
        <end position="120"/>
    </location>
</feature>
<keyword evidence="5" id="KW-1185">Reference proteome</keyword>
<keyword evidence="2" id="KW-0472">Membrane</keyword>
<feature type="domain" description="DUF4124" evidence="3">
    <location>
        <begin position="39"/>
        <end position="71"/>
    </location>
</feature>
<reference evidence="4 5" key="1">
    <citation type="journal article" date="2005" name="Nucleic Acids Res.">
        <title>Genomic blueprint of Hahella chejuensis, a marine microbe producing an algicidal agent.</title>
        <authorList>
            <person name="Jeong H."/>
            <person name="Yim J.H."/>
            <person name="Lee C."/>
            <person name="Choi S.-H."/>
            <person name="Park Y.K."/>
            <person name="Yoon S.H."/>
            <person name="Hur C.-G."/>
            <person name="Kang H.-Y."/>
            <person name="Kim D."/>
            <person name="Lee H.H."/>
            <person name="Park K.H."/>
            <person name="Park S.-H."/>
            <person name="Park H.-S."/>
            <person name="Lee H.K."/>
            <person name="Oh T.K."/>
            <person name="Kim J.F."/>
        </authorList>
    </citation>
    <scope>NUCLEOTIDE SEQUENCE [LARGE SCALE GENOMIC DNA]</scope>
    <source>
        <strain evidence="4 5">KCTC 2396</strain>
    </source>
</reference>
<sequence>MRRSLQTALEFSRRQQPPPQSVAHLLTLFMSFILFTFSTGSWAEIYKWTDAKGTVHYSDTIPTDSDAQVITPTSAIDGVRLLSDEAKERYKNRPSEPEPGNPPSANSTRPVASAQESKQTEDILCDDVNGDCFSEEDTRVCKLRFGKPCEEIYLWKVCALQKQCTTDRCDTARFVIDWRPPVVGVRDLGRSLPLRANVSDKDWRCLRHSGFYCDELALETQCQQDYRESCGVVRDWLLNAPEKCEKDKNVDCDELDTLIKYRPVSEEERLKIGGTNASGGRFARDLLMEKVEQKKNELTDEALQSVLDKLPGAGRHSFRKDISCSLKSWRRYR</sequence>
<evidence type="ECO:0000313" key="4">
    <source>
        <dbReference type="EMBL" id="ABC28152.1"/>
    </source>
</evidence>
<evidence type="ECO:0000313" key="5">
    <source>
        <dbReference type="Proteomes" id="UP000000238"/>
    </source>
</evidence>
<evidence type="ECO:0000259" key="3">
    <source>
        <dbReference type="Pfam" id="PF13511"/>
    </source>
</evidence>
<dbReference type="EMBL" id="CP000155">
    <property type="protein sequence ID" value="ABC28152.1"/>
    <property type="molecule type" value="Genomic_DNA"/>
</dbReference>
<dbReference type="AlphaFoldDB" id="Q2SMH2"/>
<keyword evidence="2" id="KW-0812">Transmembrane</keyword>
<protein>
    <recommendedName>
        <fullName evidence="3">DUF4124 domain-containing protein</fullName>
    </recommendedName>
</protein>
<organism evidence="4 5">
    <name type="scientific">Hahella chejuensis (strain KCTC 2396)</name>
    <dbReference type="NCBI Taxonomy" id="349521"/>
    <lineage>
        <taxon>Bacteria</taxon>
        <taxon>Pseudomonadati</taxon>
        <taxon>Pseudomonadota</taxon>
        <taxon>Gammaproteobacteria</taxon>
        <taxon>Oceanospirillales</taxon>
        <taxon>Hahellaceae</taxon>
        <taxon>Hahella</taxon>
    </lineage>
</organism>
<dbReference type="OrthoDB" id="6366673at2"/>